<comment type="caution">
    <text evidence="2">The sequence shown here is derived from an EMBL/GenBank/DDBJ whole genome shotgun (WGS) entry which is preliminary data.</text>
</comment>
<dbReference type="OrthoDB" id="5111843at2"/>
<gene>
    <name evidence="2" type="ORF">CLV46_2129</name>
</gene>
<organism evidence="2 3">
    <name type="scientific">Diaminobutyricimonas aerilata</name>
    <dbReference type="NCBI Taxonomy" id="1162967"/>
    <lineage>
        <taxon>Bacteria</taxon>
        <taxon>Bacillati</taxon>
        <taxon>Actinomycetota</taxon>
        <taxon>Actinomycetes</taxon>
        <taxon>Micrococcales</taxon>
        <taxon>Microbacteriaceae</taxon>
        <taxon>Diaminobutyricimonas</taxon>
    </lineage>
</organism>
<dbReference type="AlphaFoldDB" id="A0A2M9CKZ6"/>
<name>A0A2M9CKZ6_9MICO</name>
<proteinExistence type="predicted"/>
<dbReference type="EMBL" id="PGFF01000001">
    <property type="protein sequence ID" value="PJJ72557.1"/>
    <property type="molecule type" value="Genomic_DNA"/>
</dbReference>
<feature type="region of interest" description="Disordered" evidence="1">
    <location>
        <begin position="1"/>
        <end position="23"/>
    </location>
</feature>
<dbReference type="RefSeq" id="WP_100364731.1">
    <property type="nucleotide sequence ID" value="NZ_PGFF01000001.1"/>
</dbReference>
<keyword evidence="3" id="KW-1185">Reference proteome</keyword>
<dbReference type="Proteomes" id="UP000228758">
    <property type="component" value="Unassembled WGS sequence"/>
</dbReference>
<evidence type="ECO:0000313" key="2">
    <source>
        <dbReference type="EMBL" id="PJJ72557.1"/>
    </source>
</evidence>
<protein>
    <submittedName>
        <fullName evidence="2">Uncharacterized protein</fullName>
    </submittedName>
</protein>
<evidence type="ECO:0000256" key="1">
    <source>
        <dbReference type="SAM" id="MobiDB-lite"/>
    </source>
</evidence>
<feature type="compositionally biased region" description="Basic and acidic residues" evidence="1">
    <location>
        <begin position="1"/>
        <end position="16"/>
    </location>
</feature>
<reference evidence="2 3" key="1">
    <citation type="submission" date="2017-11" db="EMBL/GenBank/DDBJ databases">
        <title>Genomic Encyclopedia of Archaeal and Bacterial Type Strains, Phase II (KMG-II): From Individual Species to Whole Genera.</title>
        <authorList>
            <person name="Goeker M."/>
        </authorList>
    </citation>
    <scope>NUCLEOTIDE SEQUENCE [LARGE SCALE GENOMIC DNA]</scope>
    <source>
        <strain evidence="2 3">DSM 27393</strain>
    </source>
</reference>
<evidence type="ECO:0000313" key="3">
    <source>
        <dbReference type="Proteomes" id="UP000228758"/>
    </source>
</evidence>
<sequence length="140" mass="15636">MPFWRRDDNPLPKTDRGSGSFDNYKFDLIPNNKDVKIRLAGSDPYQQELETIASAGEDEITTAMSRRSSQQEGVDAPIEVRLFTGRRVSGVVGTVPRGLESIVDEALSRLENRGDKARIPVAVVKTKNGYRVDLLMGRTR</sequence>
<accession>A0A2M9CKZ6</accession>